<dbReference type="EMBL" id="LAZR01027244">
    <property type="protein sequence ID" value="KKL66325.1"/>
    <property type="molecule type" value="Genomic_DNA"/>
</dbReference>
<comment type="caution">
    <text evidence="2">The sequence shown here is derived from an EMBL/GenBank/DDBJ whole genome shotgun (WGS) entry which is preliminary data.</text>
</comment>
<reference evidence="2" key="1">
    <citation type="journal article" date="2015" name="Nature">
        <title>Complex archaea that bridge the gap between prokaryotes and eukaryotes.</title>
        <authorList>
            <person name="Spang A."/>
            <person name="Saw J.H."/>
            <person name="Jorgensen S.L."/>
            <person name="Zaremba-Niedzwiedzka K."/>
            <person name="Martijn J."/>
            <person name="Lind A.E."/>
            <person name="van Eijk R."/>
            <person name="Schleper C."/>
            <person name="Guy L."/>
            <person name="Ettema T.J."/>
        </authorList>
    </citation>
    <scope>NUCLEOTIDE SEQUENCE</scope>
</reference>
<name>A0A0F9G9S5_9ZZZZ</name>
<organism evidence="2">
    <name type="scientific">marine sediment metagenome</name>
    <dbReference type="NCBI Taxonomy" id="412755"/>
    <lineage>
        <taxon>unclassified sequences</taxon>
        <taxon>metagenomes</taxon>
        <taxon>ecological metagenomes</taxon>
    </lineage>
</organism>
<dbReference type="InterPro" id="IPR025319">
    <property type="entry name" value="DUF4224"/>
</dbReference>
<sequence>MQWIDEEELLERTGYKHRGWLARALDRQGIRYIRGKQGRIAVPASAIERLVAKSDEDTVEFI</sequence>
<dbReference type="AlphaFoldDB" id="A0A0F9G9S5"/>
<gene>
    <name evidence="2" type="ORF">LCGC14_2146130</name>
</gene>
<evidence type="ECO:0000259" key="1">
    <source>
        <dbReference type="Pfam" id="PF13986"/>
    </source>
</evidence>
<dbReference type="Pfam" id="PF13986">
    <property type="entry name" value="DUF4224"/>
    <property type="match status" value="1"/>
</dbReference>
<proteinExistence type="predicted"/>
<accession>A0A0F9G9S5</accession>
<evidence type="ECO:0000313" key="2">
    <source>
        <dbReference type="EMBL" id="KKL66325.1"/>
    </source>
</evidence>
<protein>
    <recommendedName>
        <fullName evidence="1">DUF4224 domain-containing protein</fullName>
    </recommendedName>
</protein>
<feature type="domain" description="DUF4224" evidence="1">
    <location>
        <begin position="7"/>
        <end position="47"/>
    </location>
</feature>